<name>A0A8H4ESY5_GIGMA</name>
<evidence type="ECO:0000313" key="2">
    <source>
        <dbReference type="EMBL" id="KAF0548940.1"/>
    </source>
</evidence>
<feature type="compositionally biased region" description="Polar residues" evidence="1">
    <location>
        <begin position="73"/>
        <end position="82"/>
    </location>
</feature>
<accession>A0A8H4ESY5</accession>
<reference evidence="2 3" key="1">
    <citation type="journal article" date="2019" name="Environ. Microbiol.">
        <title>At the nexus of three kingdoms: the genome of the mycorrhizal fungus Gigaspora margarita provides insights into plant, endobacterial and fungal interactions.</title>
        <authorList>
            <person name="Venice F."/>
            <person name="Ghignone S."/>
            <person name="Salvioli di Fossalunga A."/>
            <person name="Amselem J."/>
            <person name="Novero M."/>
            <person name="Xianan X."/>
            <person name="Sedzielewska Toro K."/>
            <person name="Morin E."/>
            <person name="Lipzen A."/>
            <person name="Grigoriev I.V."/>
            <person name="Henrissat B."/>
            <person name="Martin F.M."/>
            <person name="Bonfante P."/>
        </authorList>
    </citation>
    <scope>NUCLEOTIDE SEQUENCE [LARGE SCALE GENOMIC DNA]</scope>
    <source>
        <strain evidence="2 3">BEG34</strain>
    </source>
</reference>
<organism evidence="2 3">
    <name type="scientific">Gigaspora margarita</name>
    <dbReference type="NCBI Taxonomy" id="4874"/>
    <lineage>
        <taxon>Eukaryota</taxon>
        <taxon>Fungi</taxon>
        <taxon>Fungi incertae sedis</taxon>
        <taxon>Mucoromycota</taxon>
        <taxon>Glomeromycotina</taxon>
        <taxon>Glomeromycetes</taxon>
        <taxon>Diversisporales</taxon>
        <taxon>Gigasporaceae</taxon>
        <taxon>Gigaspora</taxon>
    </lineage>
</organism>
<evidence type="ECO:0000256" key="1">
    <source>
        <dbReference type="SAM" id="MobiDB-lite"/>
    </source>
</evidence>
<comment type="caution">
    <text evidence="2">The sequence shown here is derived from an EMBL/GenBank/DDBJ whole genome shotgun (WGS) entry which is preliminary data.</text>
</comment>
<dbReference type="AlphaFoldDB" id="A0A8H4ESY5"/>
<feature type="region of interest" description="Disordered" evidence="1">
    <location>
        <begin position="1"/>
        <end position="82"/>
    </location>
</feature>
<feature type="compositionally biased region" description="Polar residues" evidence="1">
    <location>
        <begin position="17"/>
        <end position="26"/>
    </location>
</feature>
<keyword evidence="3" id="KW-1185">Reference proteome</keyword>
<dbReference type="OrthoDB" id="5415522at2759"/>
<protein>
    <submittedName>
        <fullName evidence="2">Uncharacterized protein</fullName>
    </submittedName>
</protein>
<dbReference type="Proteomes" id="UP000439903">
    <property type="component" value="Unassembled WGS sequence"/>
</dbReference>
<evidence type="ECO:0000313" key="3">
    <source>
        <dbReference type="Proteomes" id="UP000439903"/>
    </source>
</evidence>
<dbReference type="EMBL" id="WTPW01000093">
    <property type="protein sequence ID" value="KAF0548940.1"/>
    <property type="molecule type" value="Genomic_DNA"/>
</dbReference>
<proteinExistence type="predicted"/>
<gene>
    <name evidence="2" type="ORF">F8M41_025562</name>
</gene>
<feature type="compositionally biased region" description="Low complexity" evidence="1">
    <location>
        <begin position="1"/>
        <end position="11"/>
    </location>
</feature>
<sequence length="82" mass="9088">MSSQGSNNNSSKGAYDSYSTGTNTDGNHWCHRGPSEAKGGNYHYSNKDSSYYYQNRDGSTYYNDGRGNAVYTPPSQNPRTSR</sequence>
<feature type="compositionally biased region" description="Polar residues" evidence="1">
    <location>
        <begin position="43"/>
        <end position="62"/>
    </location>
</feature>